<evidence type="ECO:0000259" key="3">
    <source>
        <dbReference type="PROSITE" id="PS51781"/>
    </source>
</evidence>
<dbReference type="PANTHER" id="PTHR34385:SF1">
    <property type="entry name" value="PEPTIDOGLYCAN L-ALANYL-D-GLUTAMATE ENDOPEPTIDASE CWLK"/>
    <property type="match status" value="1"/>
</dbReference>
<dbReference type="Proteomes" id="UP000092687">
    <property type="component" value="Chromosome"/>
</dbReference>
<dbReference type="PROSITE" id="PS51781">
    <property type="entry name" value="SH3B"/>
    <property type="match status" value="1"/>
</dbReference>
<dbReference type="KEGG" id="phc:BBI08_12790"/>
<dbReference type="Pfam" id="PF08239">
    <property type="entry name" value="SH3_3"/>
    <property type="match status" value="1"/>
</dbReference>
<protein>
    <submittedName>
        <fullName evidence="4">Peptidase M15</fullName>
    </submittedName>
</protein>
<keyword evidence="1" id="KW-0732">Signal</keyword>
<feature type="signal peptide" evidence="1">
    <location>
        <begin position="1"/>
        <end position="32"/>
    </location>
</feature>
<dbReference type="Pfam" id="PF00395">
    <property type="entry name" value="SLH"/>
    <property type="match status" value="3"/>
</dbReference>
<dbReference type="AlphaFoldDB" id="A0A1C7DTN5"/>
<dbReference type="CDD" id="cd14852">
    <property type="entry name" value="LD-carboxypeptidase"/>
    <property type="match status" value="1"/>
</dbReference>
<feature type="domain" description="SLH" evidence="2">
    <location>
        <begin position="94"/>
        <end position="152"/>
    </location>
</feature>
<evidence type="ECO:0000313" key="5">
    <source>
        <dbReference type="Proteomes" id="UP000092687"/>
    </source>
</evidence>
<accession>A0A1C7DTN5</accession>
<dbReference type="GO" id="GO:0008233">
    <property type="term" value="F:peptidase activity"/>
    <property type="evidence" value="ECO:0007669"/>
    <property type="project" value="InterPro"/>
</dbReference>
<dbReference type="SUPFAM" id="SSF55166">
    <property type="entry name" value="Hedgehog/DD-peptidase"/>
    <property type="match status" value="1"/>
</dbReference>
<evidence type="ECO:0000313" key="4">
    <source>
        <dbReference type="EMBL" id="ANU14688.1"/>
    </source>
</evidence>
<dbReference type="InterPro" id="IPR003709">
    <property type="entry name" value="VanY-like_core_dom"/>
</dbReference>
<sequence length="470" mass="51693">MRLPKKSLNKKLGLAFATLLLALTLVPEPSHAASSFKDVTSFNEEVDFLTGLGIIKGFPDGSFKPAAAITRLDAVRMILRELDDKDTVGTDPGFADLTPDASGYDEVAKAVKLGFIEGKETKEGIKYFDPKGQLTRGEMAKILTLAYQLKADKHVAFTDVSSSYWANAYISRLATAGVTNGYPGGTFKPKESLQRRHFAAFMARLLAPEKFPLASKKVESPVTYITTDQLNMRSKPNASSSLVGSIPKGGKVEYISKEGTWYTVKYGSKTGWVNSAYLSDKAASPQIAYPAPSTKTPGTYAAGVLIVNKKYGLPSSYNPGVNKLAQKAVDAMVVAAKKQAVQLTAFSTFRSYNRQKELYNNYVRKHGTAEANRFSAKPGYSEHQMGLAFDLGGSNQSQWLKESFATTKEGKWLAVNAHQYGFILRYPKGKEKITGYMYEPWHYRYIGSELALKVKNSDKTLEEYVNVTGK</sequence>
<keyword evidence="5" id="KW-1185">Reference proteome</keyword>
<dbReference type="InterPro" id="IPR001119">
    <property type="entry name" value="SLH_dom"/>
</dbReference>
<gene>
    <name evidence="4" type="ORF">BBI08_12790</name>
</gene>
<dbReference type="PROSITE" id="PS51272">
    <property type="entry name" value="SLH"/>
    <property type="match status" value="3"/>
</dbReference>
<feature type="domain" description="SLH" evidence="2">
    <location>
        <begin position="153"/>
        <end position="216"/>
    </location>
</feature>
<dbReference type="SMART" id="SM00287">
    <property type="entry name" value="SH3b"/>
    <property type="match status" value="1"/>
</dbReference>
<dbReference type="OrthoDB" id="9792074at2"/>
<name>A0A1C7DTN5_9BACL</name>
<reference evidence="5" key="1">
    <citation type="submission" date="2016-07" db="EMBL/GenBank/DDBJ databases">
        <authorList>
            <person name="See-Too W.S."/>
        </authorList>
    </citation>
    <scope>NUCLEOTIDE SEQUENCE [LARGE SCALE GENOMIC DNA]</scope>
    <source>
        <strain evidence="5">DSM 24743</strain>
    </source>
</reference>
<dbReference type="InterPro" id="IPR058193">
    <property type="entry name" value="VanY/YodJ_core_dom"/>
</dbReference>
<evidence type="ECO:0000259" key="2">
    <source>
        <dbReference type="PROSITE" id="PS51272"/>
    </source>
</evidence>
<feature type="domain" description="SLH" evidence="2">
    <location>
        <begin position="29"/>
        <end position="92"/>
    </location>
</feature>
<dbReference type="Gene3D" id="2.30.30.40">
    <property type="entry name" value="SH3 Domains"/>
    <property type="match status" value="1"/>
</dbReference>
<dbReference type="STRING" id="1215089.BBI08_12790"/>
<dbReference type="RefSeq" id="WP_065528381.1">
    <property type="nucleotide sequence ID" value="NZ_CP016537.2"/>
</dbReference>
<dbReference type="GO" id="GO:0006508">
    <property type="term" value="P:proteolysis"/>
    <property type="evidence" value="ECO:0007669"/>
    <property type="project" value="InterPro"/>
</dbReference>
<reference evidence="5" key="2">
    <citation type="submission" date="2016-10" db="EMBL/GenBank/DDBJ databases">
        <authorList>
            <person name="See-Too W.S."/>
        </authorList>
    </citation>
    <scope>NUCLEOTIDE SEQUENCE [LARGE SCALE GENOMIC DNA]</scope>
    <source>
        <strain evidence="5">DSM 24743</strain>
    </source>
</reference>
<organism evidence="4 5">
    <name type="scientific">Planococcus halocryophilus</name>
    <dbReference type="NCBI Taxonomy" id="1215089"/>
    <lineage>
        <taxon>Bacteria</taxon>
        <taxon>Bacillati</taxon>
        <taxon>Bacillota</taxon>
        <taxon>Bacilli</taxon>
        <taxon>Bacillales</taxon>
        <taxon>Caryophanaceae</taxon>
        <taxon>Planococcus</taxon>
    </lineage>
</organism>
<dbReference type="InterPro" id="IPR003646">
    <property type="entry name" value="SH3-like_bac-type"/>
</dbReference>
<dbReference type="InterPro" id="IPR009045">
    <property type="entry name" value="Zn_M74/Hedgehog-like"/>
</dbReference>
<feature type="chain" id="PRO_5008884892" evidence="1">
    <location>
        <begin position="33"/>
        <end position="470"/>
    </location>
</feature>
<proteinExistence type="predicted"/>
<feature type="domain" description="SH3b" evidence="3">
    <location>
        <begin position="220"/>
        <end position="282"/>
    </location>
</feature>
<dbReference type="Pfam" id="PF02557">
    <property type="entry name" value="VanY"/>
    <property type="match status" value="1"/>
</dbReference>
<dbReference type="InterPro" id="IPR052179">
    <property type="entry name" value="DD-CPase-like"/>
</dbReference>
<dbReference type="PANTHER" id="PTHR34385">
    <property type="entry name" value="D-ALANYL-D-ALANINE CARBOXYPEPTIDASE"/>
    <property type="match status" value="1"/>
</dbReference>
<dbReference type="EMBL" id="CP016537">
    <property type="protein sequence ID" value="ANU14688.1"/>
    <property type="molecule type" value="Genomic_DNA"/>
</dbReference>
<dbReference type="Gene3D" id="3.30.1380.10">
    <property type="match status" value="1"/>
</dbReference>
<evidence type="ECO:0000256" key="1">
    <source>
        <dbReference type="SAM" id="SignalP"/>
    </source>
</evidence>